<feature type="region of interest" description="Disordered" evidence="4">
    <location>
        <begin position="1"/>
        <end position="58"/>
    </location>
</feature>
<organism evidence="5 6">
    <name type="scientific">Globisporangium ultimum (strain ATCC 200006 / CBS 805.95 / DAOM BR144)</name>
    <name type="common">Pythium ultimum</name>
    <dbReference type="NCBI Taxonomy" id="431595"/>
    <lineage>
        <taxon>Eukaryota</taxon>
        <taxon>Sar</taxon>
        <taxon>Stramenopiles</taxon>
        <taxon>Oomycota</taxon>
        <taxon>Peronosporomycetes</taxon>
        <taxon>Pythiales</taxon>
        <taxon>Pythiaceae</taxon>
        <taxon>Globisporangium</taxon>
    </lineage>
</organism>
<evidence type="ECO:0000313" key="6">
    <source>
        <dbReference type="Proteomes" id="UP000019132"/>
    </source>
</evidence>
<feature type="compositionally biased region" description="Acidic residues" evidence="4">
    <location>
        <begin position="8"/>
        <end position="21"/>
    </location>
</feature>
<dbReference type="PANTHER" id="PTHR47981:SF39">
    <property type="entry name" value="RAS-RELATED PROTEIN RAB"/>
    <property type="match status" value="1"/>
</dbReference>
<dbReference type="PROSITE" id="PS51419">
    <property type="entry name" value="RAB"/>
    <property type="match status" value="1"/>
</dbReference>
<dbReference type="SMART" id="SM00173">
    <property type="entry name" value="RAS"/>
    <property type="match status" value="1"/>
</dbReference>
<dbReference type="GO" id="GO:0005770">
    <property type="term" value="C:late endosome"/>
    <property type="evidence" value="ECO:0007669"/>
    <property type="project" value="TreeGrafter"/>
</dbReference>
<feature type="region of interest" description="Disordered" evidence="4">
    <location>
        <begin position="307"/>
        <end position="360"/>
    </location>
</feature>
<proteinExistence type="inferred from homology"/>
<dbReference type="SMART" id="SM00174">
    <property type="entry name" value="RHO"/>
    <property type="match status" value="1"/>
</dbReference>
<dbReference type="AlphaFoldDB" id="K3X7B8"/>
<dbReference type="GO" id="GO:0045335">
    <property type="term" value="C:phagocytic vesicle"/>
    <property type="evidence" value="ECO:0007669"/>
    <property type="project" value="TreeGrafter"/>
</dbReference>
<dbReference type="EnsemblProtists" id="PYU1_T013117">
    <property type="protein sequence ID" value="PYU1_T013117"/>
    <property type="gene ID" value="PYU1_G013090"/>
</dbReference>
<evidence type="ECO:0000256" key="4">
    <source>
        <dbReference type="SAM" id="MobiDB-lite"/>
    </source>
</evidence>
<keyword evidence="3" id="KW-0342">GTP-binding</keyword>
<reference evidence="6" key="1">
    <citation type="journal article" date="2010" name="Genome Biol.">
        <title>Genome sequence of the necrotrophic plant pathogen Pythium ultimum reveals original pathogenicity mechanisms and effector repertoire.</title>
        <authorList>
            <person name="Levesque C.A."/>
            <person name="Brouwer H."/>
            <person name="Cano L."/>
            <person name="Hamilton J.P."/>
            <person name="Holt C."/>
            <person name="Huitema E."/>
            <person name="Raffaele S."/>
            <person name="Robideau G.P."/>
            <person name="Thines M."/>
            <person name="Win J."/>
            <person name="Zerillo M.M."/>
            <person name="Beakes G.W."/>
            <person name="Boore J.L."/>
            <person name="Busam D."/>
            <person name="Dumas B."/>
            <person name="Ferriera S."/>
            <person name="Fuerstenberg S.I."/>
            <person name="Gachon C.M."/>
            <person name="Gaulin E."/>
            <person name="Govers F."/>
            <person name="Grenville-Briggs L."/>
            <person name="Horner N."/>
            <person name="Hostetler J."/>
            <person name="Jiang R.H."/>
            <person name="Johnson J."/>
            <person name="Krajaejun T."/>
            <person name="Lin H."/>
            <person name="Meijer H.J."/>
            <person name="Moore B."/>
            <person name="Morris P."/>
            <person name="Phuntmart V."/>
            <person name="Puiu D."/>
            <person name="Shetty J."/>
            <person name="Stajich J.E."/>
            <person name="Tripathy S."/>
            <person name="Wawra S."/>
            <person name="van West P."/>
            <person name="Whitty B.R."/>
            <person name="Coutinho P.M."/>
            <person name="Henrissat B."/>
            <person name="Martin F."/>
            <person name="Thomas P.D."/>
            <person name="Tyler B.M."/>
            <person name="De Vries R.P."/>
            <person name="Kamoun S."/>
            <person name="Yandell M."/>
            <person name="Tisserat N."/>
            <person name="Buell C.R."/>
        </authorList>
    </citation>
    <scope>NUCLEOTIDE SEQUENCE</scope>
    <source>
        <strain evidence="6">DAOM:BR144</strain>
    </source>
</reference>
<evidence type="ECO:0000256" key="1">
    <source>
        <dbReference type="ARBA" id="ARBA00006270"/>
    </source>
</evidence>
<dbReference type="STRING" id="431595.K3X7B8"/>
<dbReference type="Gene3D" id="3.40.50.300">
    <property type="entry name" value="P-loop containing nucleotide triphosphate hydrolases"/>
    <property type="match status" value="1"/>
</dbReference>
<dbReference type="NCBIfam" id="TIGR00231">
    <property type="entry name" value="small_GTP"/>
    <property type="match status" value="1"/>
</dbReference>
<evidence type="ECO:0000256" key="2">
    <source>
        <dbReference type="ARBA" id="ARBA00022741"/>
    </source>
</evidence>
<evidence type="ECO:0000313" key="5">
    <source>
        <dbReference type="EnsemblProtists" id="PYU1_T013117"/>
    </source>
</evidence>
<comment type="similarity">
    <text evidence="1">Belongs to the small GTPase superfamily. Rab family.</text>
</comment>
<dbReference type="GO" id="GO:0090385">
    <property type="term" value="P:phagosome-lysosome fusion"/>
    <property type="evidence" value="ECO:0007669"/>
    <property type="project" value="TreeGrafter"/>
</dbReference>
<dbReference type="SUPFAM" id="SSF52540">
    <property type="entry name" value="P-loop containing nucleoside triphosphate hydrolases"/>
    <property type="match status" value="1"/>
</dbReference>
<dbReference type="GO" id="GO:0008333">
    <property type="term" value="P:endosome to lysosome transport"/>
    <property type="evidence" value="ECO:0007669"/>
    <property type="project" value="TreeGrafter"/>
</dbReference>
<reference evidence="5" key="3">
    <citation type="submission" date="2015-02" db="UniProtKB">
        <authorList>
            <consortium name="EnsemblProtists"/>
        </authorList>
    </citation>
    <scope>IDENTIFICATION</scope>
    <source>
        <strain evidence="5">DAOM BR144</strain>
    </source>
</reference>
<dbReference type="eggNOG" id="KOG4423">
    <property type="taxonomic scope" value="Eukaryota"/>
</dbReference>
<keyword evidence="6" id="KW-1185">Reference proteome</keyword>
<dbReference type="PANTHER" id="PTHR47981">
    <property type="entry name" value="RAB FAMILY"/>
    <property type="match status" value="1"/>
</dbReference>
<dbReference type="SMART" id="SM00175">
    <property type="entry name" value="RAB"/>
    <property type="match status" value="1"/>
</dbReference>
<dbReference type="PROSITE" id="PS51417">
    <property type="entry name" value="ARF"/>
    <property type="match status" value="1"/>
</dbReference>
<dbReference type="EMBL" id="GL376577">
    <property type="status" value="NOT_ANNOTATED_CDS"/>
    <property type="molecule type" value="Genomic_DNA"/>
</dbReference>
<dbReference type="InParanoid" id="K3X7B8"/>
<feature type="region of interest" description="Disordered" evidence="4">
    <location>
        <begin position="89"/>
        <end position="120"/>
    </location>
</feature>
<dbReference type="HOGENOM" id="CLU_052757_0_0_1"/>
<dbReference type="InterPro" id="IPR027417">
    <property type="entry name" value="P-loop_NTPase"/>
</dbReference>
<evidence type="ECO:0000256" key="3">
    <source>
        <dbReference type="ARBA" id="ARBA00023134"/>
    </source>
</evidence>
<dbReference type="Pfam" id="PF00071">
    <property type="entry name" value="Ras"/>
    <property type="match status" value="1"/>
</dbReference>
<accession>K3X7B8</accession>
<dbReference type="InterPro" id="IPR005225">
    <property type="entry name" value="Small_GTP-bd"/>
</dbReference>
<protein>
    <submittedName>
        <fullName evidence="5">Uncharacterized protein</fullName>
    </submittedName>
</protein>
<dbReference type="SMART" id="SM00176">
    <property type="entry name" value="RAN"/>
    <property type="match status" value="1"/>
</dbReference>
<keyword evidence="2" id="KW-0547">Nucleotide-binding</keyword>
<dbReference type="InterPro" id="IPR001806">
    <property type="entry name" value="Small_GTPase"/>
</dbReference>
<dbReference type="PRINTS" id="PR00449">
    <property type="entry name" value="RASTRNSFRMNG"/>
</dbReference>
<feature type="compositionally biased region" description="Polar residues" evidence="4">
    <location>
        <begin position="344"/>
        <end position="354"/>
    </location>
</feature>
<dbReference type="PROSITE" id="PS51421">
    <property type="entry name" value="RAS"/>
    <property type="match status" value="1"/>
</dbReference>
<reference evidence="6" key="2">
    <citation type="submission" date="2010-04" db="EMBL/GenBank/DDBJ databases">
        <authorList>
            <person name="Buell R."/>
            <person name="Hamilton J."/>
            <person name="Hostetler J."/>
        </authorList>
    </citation>
    <scope>NUCLEOTIDE SEQUENCE [LARGE SCALE GENOMIC DNA]</scope>
    <source>
        <strain evidence="6">DAOM:BR144</strain>
    </source>
</reference>
<dbReference type="GO" id="GO:0003924">
    <property type="term" value="F:GTPase activity"/>
    <property type="evidence" value="ECO:0007669"/>
    <property type="project" value="InterPro"/>
</dbReference>
<sequence>MEGIATLEEVDDDDAYDDADDGSPLGSEGSNEDDEDDDEEEDEDMQLANNGEDVSKMDIKEVRLRLAELENATGPTKEEIDAMLAQYSDYSDGSYDSDSDEEGRGKDDSSSSGEGGSGSHQETVIMKVLIVGNARCGKTSTIRQFVSKQFSENYVSTIGADFVEKIIEYDAQLKISLQLWDIAGQDRFAKLTRAYFREAKGALIVCDITRENTIDAIVNWKSEIDLCSRDLNDGESIPVVMVANKSDLLDDPVGALNIGVNMQKCVVKNGIVEWFRTSAKNGDSVDDAFKCLIDRMVEDHRSEKQRLAEAAAGFDKDPRDEVDETNVSQHRRTNDDIIRLDQPPSMSYDSNSSPFGCECN</sequence>
<dbReference type="GO" id="GO:0005525">
    <property type="term" value="F:GTP binding"/>
    <property type="evidence" value="ECO:0007669"/>
    <property type="project" value="UniProtKB-KW"/>
</dbReference>
<dbReference type="GO" id="GO:0005764">
    <property type="term" value="C:lysosome"/>
    <property type="evidence" value="ECO:0007669"/>
    <property type="project" value="TreeGrafter"/>
</dbReference>
<dbReference type="VEuPathDB" id="FungiDB:PYU1_G013090"/>
<dbReference type="Proteomes" id="UP000019132">
    <property type="component" value="Unassembled WGS sequence"/>
</dbReference>
<feature type="compositionally biased region" description="Acidic residues" evidence="4">
    <location>
        <begin position="30"/>
        <end position="45"/>
    </location>
</feature>
<name>K3X7B8_GLOUD</name>
<dbReference type="FunFam" id="3.40.50.300:FF:002860">
    <property type="entry name" value="Rab32/ GTPase"/>
    <property type="match status" value="1"/>
</dbReference>